<organism evidence="1 2">
    <name type="scientific">Rhododendron molle</name>
    <name type="common">Chinese azalea</name>
    <name type="synonym">Azalea mollis</name>
    <dbReference type="NCBI Taxonomy" id="49168"/>
    <lineage>
        <taxon>Eukaryota</taxon>
        <taxon>Viridiplantae</taxon>
        <taxon>Streptophyta</taxon>
        <taxon>Embryophyta</taxon>
        <taxon>Tracheophyta</taxon>
        <taxon>Spermatophyta</taxon>
        <taxon>Magnoliopsida</taxon>
        <taxon>eudicotyledons</taxon>
        <taxon>Gunneridae</taxon>
        <taxon>Pentapetalae</taxon>
        <taxon>asterids</taxon>
        <taxon>Ericales</taxon>
        <taxon>Ericaceae</taxon>
        <taxon>Ericoideae</taxon>
        <taxon>Rhodoreae</taxon>
        <taxon>Rhododendron</taxon>
    </lineage>
</organism>
<gene>
    <name evidence="1" type="ORF">RHMOL_Rhmol07G0045200</name>
</gene>
<evidence type="ECO:0000313" key="2">
    <source>
        <dbReference type="Proteomes" id="UP001062846"/>
    </source>
</evidence>
<evidence type="ECO:0000313" key="1">
    <source>
        <dbReference type="EMBL" id="KAI8545507.1"/>
    </source>
</evidence>
<protein>
    <submittedName>
        <fullName evidence="1">Uncharacterized protein</fullName>
    </submittedName>
</protein>
<proteinExistence type="predicted"/>
<accession>A0ACC0MYB4</accession>
<dbReference type="EMBL" id="CM046394">
    <property type="protein sequence ID" value="KAI8545507.1"/>
    <property type="molecule type" value="Genomic_DNA"/>
</dbReference>
<dbReference type="Proteomes" id="UP001062846">
    <property type="component" value="Chromosome 7"/>
</dbReference>
<name>A0ACC0MYB4_RHOML</name>
<keyword evidence="2" id="KW-1185">Reference proteome</keyword>
<sequence length="260" mass="28850">MEGERGSALPNYDITVSFAAAPHTIQELGFVHFDDQNQVMGFLSPPQQTSCQMSQPLSGGGGGSGTTTTSHHHSRNGGGSDSAVGFVGHTELNSRPAAWNNDQVGQIDPKTVNDENCSGNANDASTSWWRSSSSSGCGEKGKVKVRRKLREPRFCFQTRSEVDVLDDGYKWRKYGQKVVKNSLHPRASKVRKRETGDGGEYFPVAFRSYYRCTHSNCRVKKRVERLSEDCRMVITTYEGRHNHTPSEDSNSSEHECFSSF</sequence>
<reference evidence="1" key="1">
    <citation type="submission" date="2022-02" db="EMBL/GenBank/DDBJ databases">
        <title>Plant Genome Project.</title>
        <authorList>
            <person name="Zhang R.-G."/>
        </authorList>
    </citation>
    <scope>NUCLEOTIDE SEQUENCE</scope>
    <source>
        <strain evidence="1">AT1</strain>
    </source>
</reference>
<comment type="caution">
    <text evidence="1">The sequence shown here is derived from an EMBL/GenBank/DDBJ whole genome shotgun (WGS) entry which is preliminary data.</text>
</comment>